<reference evidence="3 4" key="1">
    <citation type="submission" date="2019-12" db="EMBL/GenBank/DDBJ databases">
        <authorList>
            <person name="Alioto T."/>
            <person name="Alioto T."/>
            <person name="Gomez Garrido J."/>
        </authorList>
    </citation>
    <scope>NUCLEOTIDE SEQUENCE [LARGE SCALE GENOMIC DNA]</scope>
</reference>
<name>A0A8S0QVG7_OLEEU</name>
<sequence length="111" mass="12423">MNVRTYVVILVFWVVLTFVTPVLIRLSASAKHHLELHESKSNSRSDDKQNESILDYKNRVAEEQYKGRRGIEVGKLPRRALVTAAISPAPSPAPKSAVKRGVFPLIGFILE</sequence>
<dbReference type="PANTHER" id="PTHR38396">
    <property type="entry name" value="TRANSMEMBRANE PROTEIN"/>
    <property type="match status" value="1"/>
</dbReference>
<feature type="transmembrane region" description="Helical" evidence="2">
    <location>
        <begin position="6"/>
        <end position="24"/>
    </location>
</feature>
<evidence type="ECO:0000256" key="1">
    <source>
        <dbReference type="SAM" id="MobiDB-lite"/>
    </source>
</evidence>
<dbReference type="PANTHER" id="PTHR38396:SF1">
    <property type="entry name" value="TRANSMEMBRANE PROTEIN"/>
    <property type="match status" value="1"/>
</dbReference>
<keyword evidence="2" id="KW-1133">Transmembrane helix</keyword>
<evidence type="ECO:0000256" key="2">
    <source>
        <dbReference type="SAM" id="Phobius"/>
    </source>
</evidence>
<keyword evidence="4" id="KW-1185">Reference proteome</keyword>
<keyword evidence="2" id="KW-0812">Transmembrane</keyword>
<dbReference type="Gramene" id="OE9A045118T1">
    <property type="protein sequence ID" value="OE9A045118C1"/>
    <property type="gene ID" value="OE9A045118"/>
</dbReference>
<dbReference type="AlphaFoldDB" id="A0A8S0QVG7"/>
<dbReference type="EMBL" id="CACTIH010001959">
    <property type="protein sequence ID" value="CAA2970028.1"/>
    <property type="molecule type" value="Genomic_DNA"/>
</dbReference>
<dbReference type="Proteomes" id="UP000594638">
    <property type="component" value="Unassembled WGS sequence"/>
</dbReference>
<comment type="caution">
    <text evidence="3">The sequence shown here is derived from an EMBL/GenBank/DDBJ whole genome shotgun (WGS) entry which is preliminary data.</text>
</comment>
<keyword evidence="2" id="KW-0472">Membrane</keyword>
<gene>
    <name evidence="3" type="ORF">OLEA9_A045118</name>
</gene>
<protein>
    <submittedName>
        <fullName evidence="3">Uncharacterized protein</fullName>
    </submittedName>
</protein>
<proteinExistence type="predicted"/>
<evidence type="ECO:0000313" key="3">
    <source>
        <dbReference type="EMBL" id="CAA2970028.1"/>
    </source>
</evidence>
<accession>A0A8S0QVG7</accession>
<dbReference type="OrthoDB" id="1304015at2759"/>
<feature type="region of interest" description="Disordered" evidence="1">
    <location>
        <begin position="34"/>
        <end position="53"/>
    </location>
</feature>
<evidence type="ECO:0000313" key="4">
    <source>
        <dbReference type="Proteomes" id="UP000594638"/>
    </source>
</evidence>
<organism evidence="3 4">
    <name type="scientific">Olea europaea subsp. europaea</name>
    <dbReference type="NCBI Taxonomy" id="158383"/>
    <lineage>
        <taxon>Eukaryota</taxon>
        <taxon>Viridiplantae</taxon>
        <taxon>Streptophyta</taxon>
        <taxon>Embryophyta</taxon>
        <taxon>Tracheophyta</taxon>
        <taxon>Spermatophyta</taxon>
        <taxon>Magnoliopsida</taxon>
        <taxon>eudicotyledons</taxon>
        <taxon>Gunneridae</taxon>
        <taxon>Pentapetalae</taxon>
        <taxon>asterids</taxon>
        <taxon>lamiids</taxon>
        <taxon>Lamiales</taxon>
        <taxon>Oleaceae</taxon>
        <taxon>Oleeae</taxon>
        <taxon>Olea</taxon>
    </lineage>
</organism>